<name>A0A1S6GKT6_9MYCO</name>
<feature type="compositionally biased region" description="Acidic residues" evidence="7">
    <location>
        <begin position="257"/>
        <end position="270"/>
    </location>
</feature>
<dbReference type="Pfam" id="PF11203">
    <property type="entry name" value="EccE"/>
    <property type="match status" value="1"/>
</dbReference>
<keyword evidence="3" id="KW-1003">Cell membrane</keyword>
<reference evidence="10" key="1">
    <citation type="submission" date="2016-12" db="EMBL/GenBank/DDBJ databases">
        <title>Complete plasmid sequence carrying type IV-like and type VII secretion systems from an atypical mycobacteria strain.</title>
        <authorList>
            <person name="Morgado S."/>
            <person name="Marin M."/>
            <person name="Fonseca E."/>
            <person name="Freitas F."/>
            <person name="Vicente A.C."/>
        </authorList>
    </citation>
    <scope>NUCLEOTIDE SEQUENCE</scope>
    <source>
        <strain evidence="10">CBMA 213</strain>
        <plasmid evidence="10">pCBMA213_2</plasmid>
    </source>
</reference>
<feature type="domain" description="Type VII secretion system protein EccE" evidence="9">
    <location>
        <begin position="176"/>
        <end position="249"/>
    </location>
</feature>
<evidence type="ECO:0000256" key="7">
    <source>
        <dbReference type="SAM" id="MobiDB-lite"/>
    </source>
</evidence>
<sequence length="602" mass="65262">MKARTLAVRPTLGPVVAAEVVSLAAFAALPPHRFGWWWWAGITAAALLLLLITIHRRSVVMWVAARIRWMRERRHATPVGAAVDINLGGTVYGVRTGGREAITMIRLDGRAYSPTFLRGSTVSLTANTLPLRLLTEQLDQPGDLHIGIDVVSDGFRTRGGSGYPELYSTLLADRPAAGQRSTRLIIRLDLQASVAGLQYRRSVGSAAAAVTERIINELEQAGVRAAAVDAAGLNDALEQLGLGLAVAPTPPERPAQDGDEPTDDDADAGDDVIVVSVDEPDGSDSGRHRGATSIRTRRPRQPRVREPKIRPKADVHWRTVDVGSGHMATYYFSADDITTDTINQMWSLRSDHIVHMLMLRKQHSPGARGDGQVLVSALVRTTDPRPPQEPPTLYLNTLPGDQYAAALRAAPTSQPTLKLPARVLDSPDELTVPIGPTGILIGTALRDNLSGPVEIRRDDLVLWALTDPQRPTRITIDTQDFFVRQLLIRAAAAGERIAIYSREPQRWHSIEGPTIAVVEPRRPAGFVPTIIVNDRSPLAPSAGLSSTVITVGRSEPGAGMPDIRFQQTGENTVRVMLGPRALDIAIISFRQEQTWTGTGHAA</sequence>
<dbReference type="AlphaFoldDB" id="A0A1S6GKT6"/>
<evidence type="ECO:0000256" key="5">
    <source>
        <dbReference type="ARBA" id="ARBA00022989"/>
    </source>
</evidence>
<keyword evidence="5 8" id="KW-1133">Transmembrane helix</keyword>
<feature type="region of interest" description="Disordered" evidence="7">
    <location>
        <begin position="246"/>
        <end position="306"/>
    </location>
</feature>
<evidence type="ECO:0000256" key="8">
    <source>
        <dbReference type="SAM" id="Phobius"/>
    </source>
</evidence>
<evidence type="ECO:0000256" key="3">
    <source>
        <dbReference type="ARBA" id="ARBA00022475"/>
    </source>
</evidence>
<accession>A0A1S6GKT6</accession>
<dbReference type="EMBL" id="KY349138">
    <property type="protein sequence ID" value="AQS22453.1"/>
    <property type="molecule type" value="Genomic_DNA"/>
</dbReference>
<protein>
    <submittedName>
        <fullName evidence="10">ESX-1 secretion system protein EccE1</fullName>
    </submittedName>
</protein>
<proteinExistence type="inferred from homology"/>
<evidence type="ECO:0000256" key="4">
    <source>
        <dbReference type="ARBA" id="ARBA00022692"/>
    </source>
</evidence>
<dbReference type="RefSeq" id="WP_155909783.1">
    <property type="nucleotide sequence ID" value="NZ_KY349138.1"/>
</dbReference>
<feature type="transmembrane region" description="Helical" evidence="8">
    <location>
        <begin position="75"/>
        <end position="94"/>
    </location>
</feature>
<feature type="transmembrane region" description="Helical" evidence="8">
    <location>
        <begin position="36"/>
        <end position="54"/>
    </location>
</feature>
<gene>
    <name evidence="10" type="primary">eccE1</name>
    <name evidence="10" type="ORF">pCBMA213_2_00089</name>
</gene>
<comment type="subcellular location">
    <subcellularLocation>
        <location evidence="1">Cell membrane</location>
    </subcellularLocation>
</comment>
<evidence type="ECO:0000259" key="9">
    <source>
        <dbReference type="Pfam" id="PF11203"/>
    </source>
</evidence>
<evidence type="ECO:0000256" key="1">
    <source>
        <dbReference type="ARBA" id="ARBA00004236"/>
    </source>
</evidence>
<comment type="similarity">
    <text evidence="2">Belongs to the EccE family.</text>
</comment>
<dbReference type="GO" id="GO:0005886">
    <property type="term" value="C:plasma membrane"/>
    <property type="evidence" value="ECO:0007669"/>
    <property type="project" value="UniProtKB-SubCell"/>
</dbReference>
<evidence type="ECO:0000256" key="2">
    <source>
        <dbReference type="ARBA" id="ARBA00007759"/>
    </source>
</evidence>
<dbReference type="InterPro" id="IPR021368">
    <property type="entry name" value="T7SS_EccE"/>
</dbReference>
<keyword evidence="6 8" id="KW-0472">Membrane</keyword>
<feature type="transmembrane region" description="Helical" evidence="8">
    <location>
        <begin position="12"/>
        <end position="30"/>
    </location>
</feature>
<keyword evidence="4 8" id="KW-0812">Transmembrane</keyword>
<geneLocation type="plasmid" evidence="10">
    <name>pCBMA213_2</name>
</geneLocation>
<evidence type="ECO:0000313" key="10">
    <source>
        <dbReference type="EMBL" id="AQS22453.1"/>
    </source>
</evidence>
<evidence type="ECO:0000256" key="6">
    <source>
        <dbReference type="ARBA" id="ARBA00023136"/>
    </source>
</evidence>
<keyword evidence="10" id="KW-0614">Plasmid</keyword>
<organism evidence="10">
    <name type="scientific">Mycolicibacterium sp. CBMA 213</name>
    <dbReference type="NCBI Taxonomy" id="1968788"/>
    <lineage>
        <taxon>Bacteria</taxon>
        <taxon>Bacillati</taxon>
        <taxon>Actinomycetota</taxon>
        <taxon>Actinomycetes</taxon>
        <taxon>Mycobacteriales</taxon>
        <taxon>Mycobacteriaceae</taxon>
        <taxon>Mycolicibacterium</taxon>
    </lineage>
</organism>
<dbReference type="InterPro" id="IPR050051">
    <property type="entry name" value="EccE_dom"/>
</dbReference>
<dbReference type="NCBIfam" id="TIGR03923">
    <property type="entry name" value="T7SS_EccE"/>
    <property type="match status" value="1"/>
</dbReference>